<proteinExistence type="predicted"/>
<accession>A0AAV6VTH5</accession>
<dbReference type="AlphaFoldDB" id="A0AAV6VTH5"/>
<evidence type="ECO:0000313" key="1">
    <source>
        <dbReference type="EMBL" id="KAG8199097.1"/>
    </source>
</evidence>
<organism evidence="1 2">
    <name type="scientific">Oedothorax gibbosus</name>
    <dbReference type="NCBI Taxonomy" id="931172"/>
    <lineage>
        <taxon>Eukaryota</taxon>
        <taxon>Metazoa</taxon>
        <taxon>Ecdysozoa</taxon>
        <taxon>Arthropoda</taxon>
        <taxon>Chelicerata</taxon>
        <taxon>Arachnida</taxon>
        <taxon>Araneae</taxon>
        <taxon>Araneomorphae</taxon>
        <taxon>Entelegynae</taxon>
        <taxon>Araneoidea</taxon>
        <taxon>Linyphiidae</taxon>
        <taxon>Erigoninae</taxon>
        <taxon>Oedothorax</taxon>
    </lineage>
</organism>
<protein>
    <submittedName>
        <fullName evidence="1">Uncharacterized protein</fullName>
    </submittedName>
</protein>
<evidence type="ECO:0000313" key="2">
    <source>
        <dbReference type="Proteomes" id="UP000827092"/>
    </source>
</evidence>
<comment type="caution">
    <text evidence="1">The sequence shown here is derived from an EMBL/GenBank/DDBJ whole genome shotgun (WGS) entry which is preliminary data.</text>
</comment>
<keyword evidence="2" id="KW-1185">Reference proteome</keyword>
<reference evidence="1 2" key="1">
    <citation type="journal article" date="2022" name="Nat. Ecol. Evol.">
        <title>A masculinizing supergene underlies an exaggerated male reproductive morph in a spider.</title>
        <authorList>
            <person name="Hendrickx F."/>
            <person name="De Corte Z."/>
            <person name="Sonet G."/>
            <person name="Van Belleghem S.M."/>
            <person name="Kostlbacher S."/>
            <person name="Vangestel C."/>
        </authorList>
    </citation>
    <scope>NUCLEOTIDE SEQUENCE [LARGE SCALE GENOMIC DNA]</scope>
    <source>
        <strain evidence="1">W744_W776</strain>
    </source>
</reference>
<gene>
    <name evidence="1" type="ORF">JTE90_016234</name>
</gene>
<sequence length="115" mass="12723">MCRVMGGGVERFSCSLRDDLVGLPSAPGVRDEVFRRKVPSDYTLAPVCMDQSLAKQRHQNTGSLLPKKPITKCLWAWVCPNQGNKGSPGRVMAAIKHLHTWPVTITFILLSYMGP</sequence>
<dbReference type="EMBL" id="JAFNEN010000031">
    <property type="protein sequence ID" value="KAG8199097.1"/>
    <property type="molecule type" value="Genomic_DNA"/>
</dbReference>
<name>A0AAV6VTH5_9ARAC</name>
<dbReference type="Proteomes" id="UP000827092">
    <property type="component" value="Unassembled WGS sequence"/>
</dbReference>